<evidence type="ECO:0000256" key="1">
    <source>
        <dbReference type="SAM" id="MobiDB-lite"/>
    </source>
</evidence>
<name>A0ABU4Z3N3_9HYPH</name>
<evidence type="ECO:0000313" key="3">
    <source>
        <dbReference type="Proteomes" id="UP001271249"/>
    </source>
</evidence>
<protein>
    <submittedName>
        <fullName evidence="2">Uncharacterized protein</fullName>
    </submittedName>
</protein>
<proteinExistence type="predicted"/>
<organism evidence="2 3">
    <name type="scientific">Mesorhizobium captivum</name>
    <dbReference type="NCBI Taxonomy" id="3072319"/>
    <lineage>
        <taxon>Bacteria</taxon>
        <taxon>Pseudomonadati</taxon>
        <taxon>Pseudomonadota</taxon>
        <taxon>Alphaproteobacteria</taxon>
        <taxon>Hyphomicrobiales</taxon>
        <taxon>Phyllobacteriaceae</taxon>
        <taxon>Mesorhizobium</taxon>
    </lineage>
</organism>
<dbReference type="EMBL" id="JAVIJC010000014">
    <property type="protein sequence ID" value="MDX8492950.1"/>
    <property type="molecule type" value="Genomic_DNA"/>
</dbReference>
<dbReference type="Proteomes" id="UP001271249">
    <property type="component" value="Unassembled WGS sequence"/>
</dbReference>
<keyword evidence="3" id="KW-1185">Reference proteome</keyword>
<dbReference type="RefSeq" id="WP_320226931.1">
    <property type="nucleotide sequence ID" value="NZ_JAVIJC010000014.1"/>
</dbReference>
<comment type="caution">
    <text evidence="2">The sequence shown here is derived from an EMBL/GenBank/DDBJ whole genome shotgun (WGS) entry which is preliminary data.</text>
</comment>
<sequence>MTYSFQDWQDGKAPKKGWDCADAIDDGWSKDQLDAFMRATARPWSPPQQKPASEGAERVSPAPAPQQPAGASASVREARTTEQAKPESATVTQLHTRKTLKADDSWKFELITNDEGKLKPGVTKNWALFLEKPSRHGRRVRLRRLQAPRHAPAPPALGRQGHDLGAAHAPGSRL</sequence>
<feature type="compositionally biased region" description="Basic and acidic residues" evidence="1">
    <location>
        <begin position="76"/>
        <end position="85"/>
    </location>
</feature>
<feature type="region of interest" description="Disordered" evidence="1">
    <location>
        <begin position="144"/>
        <end position="174"/>
    </location>
</feature>
<feature type="compositionally biased region" description="Basic and acidic residues" evidence="1">
    <location>
        <begin position="9"/>
        <end position="19"/>
    </location>
</feature>
<evidence type="ECO:0000313" key="2">
    <source>
        <dbReference type="EMBL" id="MDX8492950.1"/>
    </source>
</evidence>
<reference evidence="2 3" key="1">
    <citation type="submission" date="2023-08" db="EMBL/GenBank/DDBJ databases">
        <title>Implementing the SeqCode for naming new Mesorhizobium species isolated from Vachellia karroo root nodules.</title>
        <authorList>
            <person name="Van Lill M."/>
        </authorList>
    </citation>
    <scope>NUCLEOTIDE SEQUENCE [LARGE SCALE GENOMIC DNA]</scope>
    <source>
        <strain evidence="2 3">VK22B</strain>
    </source>
</reference>
<gene>
    <name evidence="2" type="ORF">RFN29_15330</name>
</gene>
<accession>A0ABU4Z3N3</accession>
<feature type="region of interest" description="Disordered" evidence="1">
    <location>
        <begin position="1"/>
        <end position="98"/>
    </location>
</feature>